<evidence type="ECO:0000256" key="2">
    <source>
        <dbReference type="ARBA" id="ARBA00022729"/>
    </source>
</evidence>
<dbReference type="SUPFAM" id="SSF53822">
    <property type="entry name" value="Periplasmic binding protein-like I"/>
    <property type="match status" value="1"/>
</dbReference>
<dbReference type="STRING" id="639004.SAMN04488239_103339"/>
<keyword evidence="7" id="KW-1185">Reference proteome</keyword>
<evidence type="ECO:0000256" key="3">
    <source>
        <dbReference type="ARBA" id="ARBA00022970"/>
    </source>
</evidence>
<dbReference type="Gene3D" id="3.40.50.2300">
    <property type="match status" value="2"/>
</dbReference>
<gene>
    <name evidence="6" type="ORF">SAMN04488239_103339</name>
</gene>
<keyword evidence="2 4" id="KW-0732">Signal</keyword>
<accession>A0A1G6P906</accession>
<comment type="similarity">
    <text evidence="1">Belongs to the leucine-binding protein family.</text>
</comment>
<dbReference type="InterPro" id="IPR051010">
    <property type="entry name" value="BCAA_transport"/>
</dbReference>
<keyword evidence="3" id="KW-0813">Transport</keyword>
<dbReference type="InterPro" id="IPR028082">
    <property type="entry name" value="Peripla_BP_I"/>
</dbReference>
<evidence type="ECO:0000259" key="5">
    <source>
        <dbReference type="Pfam" id="PF13458"/>
    </source>
</evidence>
<dbReference type="InterPro" id="IPR028081">
    <property type="entry name" value="Leu-bd"/>
</dbReference>
<evidence type="ECO:0000313" key="7">
    <source>
        <dbReference type="Proteomes" id="UP000199628"/>
    </source>
</evidence>
<dbReference type="PANTHER" id="PTHR30483:SF6">
    <property type="entry name" value="PERIPLASMIC BINDING PROTEIN OF ABC TRANSPORTER FOR NATURAL AMINO ACIDS"/>
    <property type="match status" value="1"/>
</dbReference>
<feature type="signal peptide" evidence="4">
    <location>
        <begin position="1"/>
        <end position="32"/>
    </location>
</feature>
<evidence type="ECO:0000256" key="1">
    <source>
        <dbReference type="ARBA" id="ARBA00010062"/>
    </source>
</evidence>
<evidence type="ECO:0000313" key="6">
    <source>
        <dbReference type="EMBL" id="SDC76478.1"/>
    </source>
</evidence>
<feature type="domain" description="Leucine-binding protein" evidence="5">
    <location>
        <begin position="34"/>
        <end position="374"/>
    </location>
</feature>
<dbReference type="GO" id="GO:0006865">
    <property type="term" value="P:amino acid transport"/>
    <property type="evidence" value="ECO:0007669"/>
    <property type="project" value="UniProtKB-KW"/>
</dbReference>
<dbReference type="Proteomes" id="UP000199628">
    <property type="component" value="Unassembled WGS sequence"/>
</dbReference>
<sequence>MTHGAPSGRMIVKRLLCAGTVSVLALASAAAADIKIAHVYGKTGPLEAYAKQSHDGLMLGLEYATGGTMEIGGEKIIVIEKDTQLKPENGKALLEEAYGDDEVDLAIGPVSSGVALAMLPVAQEYEKILIVEPAVADSITGENWNRYIFRTGRNSSQDAVSNAIALAGENVHIATLAQDYAFGRDGISAFKEALEGAGSGIVHEEYVPTDTTDFTAAAERIFNAMKDLDGEKRLFIIWAGGGNPMGKIQAMDPSRFGIEIATGGNILAAMAAYKDFPGMEGATYYYYDIPKNPVNDWLVKTHQERFGTPPDFFTAGGMTAGIAVVEAIKKAGSTDTEALIAAMEGMEWETPKGKMVFRPEDHQALQSMYHFKIKVDPNVEWAIPELVRELTIDDLPIPIRNK</sequence>
<evidence type="ECO:0000256" key="4">
    <source>
        <dbReference type="SAM" id="SignalP"/>
    </source>
</evidence>
<reference evidence="7" key="1">
    <citation type="submission" date="2016-10" db="EMBL/GenBank/DDBJ databases">
        <authorList>
            <person name="Varghese N."/>
            <person name="Submissions S."/>
        </authorList>
    </citation>
    <scope>NUCLEOTIDE SEQUENCE [LARGE SCALE GENOMIC DNA]</scope>
    <source>
        <strain evidence="7">CGMCC 1.9108</strain>
    </source>
</reference>
<keyword evidence="3" id="KW-0029">Amino-acid transport</keyword>
<organism evidence="6 7">
    <name type="scientific">Ruegeria marina</name>
    <dbReference type="NCBI Taxonomy" id="639004"/>
    <lineage>
        <taxon>Bacteria</taxon>
        <taxon>Pseudomonadati</taxon>
        <taxon>Pseudomonadota</taxon>
        <taxon>Alphaproteobacteria</taxon>
        <taxon>Rhodobacterales</taxon>
        <taxon>Roseobacteraceae</taxon>
        <taxon>Ruegeria</taxon>
    </lineage>
</organism>
<feature type="chain" id="PRO_5011654767" evidence="4">
    <location>
        <begin position="33"/>
        <end position="402"/>
    </location>
</feature>
<dbReference type="CDD" id="cd06328">
    <property type="entry name" value="PBP1_SBP-like"/>
    <property type="match status" value="1"/>
</dbReference>
<proteinExistence type="inferred from homology"/>
<dbReference type="AlphaFoldDB" id="A0A1G6P906"/>
<dbReference type="EMBL" id="FMZV01000003">
    <property type="protein sequence ID" value="SDC76478.1"/>
    <property type="molecule type" value="Genomic_DNA"/>
</dbReference>
<dbReference type="Pfam" id="PF13458">
    <property type="entry name" value="Peripla_BP_6"/>
    <property type="match status" value="1"/>
</dbReference>
<name>A0A1G6P906_9RHOB</name>
<protein>
    <submittedName>
        <fullName evidence="6">Amino acid/amide ABC transporter substrate-binding protein, HAAT family</fullName>
    </submittedName>
</protein>
<dbReference type="PANTHER" id="PTHR30483">
    <property type="entry name" value="LEUCINE-SPECIFIC-BINDING PROTEIN"/>
    <property type="match status" value="1"/>
</dbReference>